<dbReference type="AlphaFoldDB" id="A0A852VDF3"/>
<dbReference type="EMBL" id="JACCCO010000003">
    <property type="protein sequence ID" value="NYF44195.1"/>
    <property type="molecule type" value="Genomic_DNA"/>
</dbReference>
<dbReference type="Proteomes" id="UP000576393">
    <property type="component" value="Unassembled WGS sequence"/>
</dbReference>
<dbReference type="Gene3D" id="1.10.3720.10">
    <property type="entry name" value="MetI-like"/>
    <property type="match status" value="1"/>
</dbReference>
<keyword evidence="11" id="KW-1185">Reference proteome</keyword>
<keyword evidence="4 7" id="KW-0812">Transmembrane</keyword>
<evidence type="ECO:0000313" key="10">
    <source>
        <dbReference type="EMBL" id="NYF44195.1"/>
    </source>
</evidence>
<evidence type="ECO:0000256" key="1">
    <source>
        <dbReference type="ARBA" id="ARBA00004651"/>
    </source>
</evidence>
<evidence type="ECO:0000256" key="5">
    <source>
        <dbReference type="ARBA" id="ARBA00022989"/>
    </source>
</evidence>
<feature type="transmembrane region" description="Helical" evidence="7">
    <location>
        <begin position="56"/>
        <end position="74"/>
    </location>
</feature>
<name>A0A852VDF3_9ACTN</name>
<dbReference type="InterPro" id="IPR035906">
    <property type="entry name" value="MetI-like_sf"/>
</dbReference>
<sequence>MSPEPAGDPDARPGPAGGSEPRTPPGSAVPVGPAPGPRSPVRHAPVRHALGRISSAAFLALVAAFFALPMLWLASAPFDAHPSITVSVPEFTLANFRAILANPYAAGSIVNSVIQAGGAAVLVVVLAALAAYALSRVRVPGRDVLLYVLLLLSSVVTGTAAMVPIFELATRLGLVDTHLGVILVVSGGLLPAAIFILKDFMDATPTSYEESARVFGASPAQILRHIVVPLVRPGLATVAVWAVASVWGGFLMQYILLRDPDKSPSAVVLFTLYTEGGQPDLPLISTFSLLYSLPVVLMYLFVSSRYGFRFHGGIKQ</sequence>
<keyword evidence="3" id="KW-1003">Cell membrane</keyword>
<organism evidence="10 11">
    <name type="scientific">Streptosporangium sandarakinum</name>
    <dbReference type="NCBI Taxonomy" id="1260955"/>
    <lineage>
        <taxon>Bacteria</taxon>
        <taxon>Bacillati</taxon>
        <taxon>Actinomycetota</taxon>
        <taxon>Actinomycetes</taxon>
        <taxon>Streptosporangiales</taxon>
        <taxon>Streptosporangiaceae</taxon>
        <taxon>Streptosporangium</taxon>
    </lineage>
</organism>
<dbReference type="GO" id="GO:0055085">
    <property type="term" value="P:transmembrane transport"/>
    <property type="evidence" value="ECO:0007669"/>
    <property type="project" value="InterPro"/>
</dbReference>
<feature type="transmembrane region" description="Helical" evidence="7">
    <location>
        <begin position="234"/>
        <end position="256"/>
    </location>
</feature>
<evidence type="ECO:0000256" key="8">
    <source>
        <dbReference type="SAM" id="MobiDB-lite"/>
    </source>
</evidence>
<feature type="region of interest" description="Disordered" evidence="8">
    <location>
        <begin position="1"/>
        <end position="43"/>
    </location>
</feature>
<dbReference type="PROSITE" id="PS50928">
    <property type="entry name" value="ABC_TM1"/>
    <property type="match status" value="1"/>
</dbReference>
<reference evidence="10 11" key="1">
    <citation type="submission" date="2020-07" db="EMBL/GenBank/DDBJ databases">
        <title>Sequencing the genomes of 1000 actinobacteria strains.</title>
        <authorList>
            <person name="Klenk H.-P."/>
        </authorList>
    </citation>
    <scope>NUCLEOTIDE SEQUENCE [LARGE SCALE GENOMIC DNA]</scope>
    <source>
        <strain evidence="10 11">DSM 45763</strain>
    </source>
</reference>
<evidence type="ECO:0000256" key="4">
    <source>
        <dbReference type="ARBA" id="ARBA00022692"/>
    </source>
</evidence>
<dbReference type="PANTHER" id="PTHR32243">
    <property type="entry name" value="MALTOSE TRANSPORT SYSTEM PERMEASE-RELATED"/>
    <property type="match status" value="1"/>
</dbReference>
<dbReference type="RefSeq" id="WP_312873639.1">
    <property type="nucleotide sequence ID" value="NZ_JACCCO010000003.1"/>
</dbReference>
<accession>A0A852VDF3</accession>
<comment type="similarity">
    <text evidence="7">Belongs to the binding-protein-dependent transport system permease family.</text>
</comment>
<dbReference type="Pfam" id="PF00528">
    <property type="entry name" value="BPD_transp_1"/>
    <property type="match status" value="1"/>
</dbReference>
<evidence type="ECO:0000256" key="2">
    <source>
        <dbReference type="ARBA" id="ARBA00022448"/>
    </source>
</evidence>
<feature type="domain" description="ABC transmembrane type-1" evidence="9">
    <location>
        <begin position="109"/>
        <end position="302"/>
    </location>
</feature>
<feature type="transmembrane region" description="Helical" evidence="7">
    <location>
        <begin position="144"/>
        <end position="166"/>
    </location>
</feature>
<feature type="transmembrane region" description="Helical" evidence="7">
    <location>
        <begin position="178"/>
        <end position="197"/>
    </location>
</feature>
<dbReference type="SUPFAM" id="SSF161098">
    <property type="entry name" value="MetI-like"/>
    <property type="match status" value="1"/>
</dbReference>
<feature type="transmembrane region" description="Helical" evidence="7">
    <location>
        <begin position="113"/>
        <end position="132"/>
    </location>
</feature>
<feature type="transmembrane region" description="Helical" evidence="7">
    <location>
        <begin position="281"/>
        <end position="302"/>
    </location>
</feature>
<dbReference type="GO" id="GO:0005886">
    <property type="term" value="C:plasma membrane"/>
    <property type="evidence" value="ECO:0007669"/>
    <property type="project" value="UniProtKB-SubCell"/>
</dbReference>
<evidence type="ECO:0000259" key="9">
    <source>
        <dbReference type="PROSITE" id="PS50928"/>
    </source>
</evidence>
<proteinExistence type="inferred from homology"/>
<keyword evidence="6 7" id="KW-0472">Membrane</keyword>
<gene>
    <name evidence="10" type="ORF">HDA43_006422</name>
</gene>
<keyword evidence="2 7" id="KW-0813">Transport</keyword>
<dbReference type="CDD" id="cd06261">
    <property type="entry name" value="TM_PBP2"/>
    <property type="match status" value="1"/>
</dbReference>
<keyword evidence="5 7" id="KW-1133">Transmembrane helix</keyword>
<dbReference type="InterPro" id="IPR050901">
    <property type="entry name" value="BP-dep_ABC_trans_perm"/>
</dbReference>
<dbReference type="InterPro" id="IPR000515">
    <property type="entry name" value="MetI-like"/>
</dbReference>
<protein>
    <submittedName>
        <fullName evidence="10">Multiple sugar transport system permease protein</fullName>
    </submittedName>
</protein>
<comment type="caution">
    <text evidence="10">The sequence shown here is derived from an EMBL/GenBank/DDBJ whole genome shotgun (WGS) entry which is preliminary data.</text>
</comment>
<evidence type="ECO:0000256" key="7">
    <source>
        <dbReference type="RuleBase" id="RU363032"/>
    </source>
</evidence>
<comment type="subcellular location">
    <subcellularLocation>
        <location evidence="1 7">Cell membrane</location>
        <topology evidence="1 7">Multi-pass membrane protein</topology>
    </subcellularLocation>
</comment>
<dbReference type="PANTHER" id="PTHR32243:SF18">
    <property type="entry name" value="INNER MEMBRANE ABC TRANSPORTER PERMEASE PROTEIN YCJP"/>
    <property type="match status" value="1"/>
</dbReference>
<evidence type="ECO:0000313" key="11">
    <source>
        <dbReference type="Proteomes" id="UP000576393"/>
    </source>
</evidence>
<evidence type="ECO:0000256" key="3">
    <source>
        <dbReference type="ARBA" id="ARBA00022475"/>
    </source>
</evidence>
<keyword evidence="10" id="KW-0762">Sugar transport</keyword>
<evidence type="ECO:0000256" key="6">
    <source>
        <dbReference type="ARBA" id="ARBA00023136"/>
    </source>
</evidence>